<organism evidence="1 2">
    <name type="scientific">Caloramator mitchellensis</name>
    <dbReference type="NCBI Taxonomy" id="908809"/>
    <lineage>
        <taxon>Bacteria</taxon>
        <taxon>Bacillati</taxon>
        <taxon>Bacillota</taxon>
        <taxon>Clostridia</taxon>
        <taxon>Eubacteriales</taxon>
        <taxon>Clostridiaceae</taxon>
        <taxon>Caloramator</taxon>
    </lineage>
</organism>
<proteinExistence type="predicted"/>
<dbReference type="RefSeq" id="WP_057979487.1">
    <property type="nucleotide sequence ID" value="NZ_LKHP01000017.1"/>
</dbReference>
<reference evidence="1 2" key="1">
    <citation type="submission" date="2015-09" db="EMBL/GenBank/DDBJ databases">
        <title>Draft genome sequence of a Caloramator mitchellensis, a moderate thermophile from the Great Artesian Basin of Australia.</title>
        <authorList>
            <person name="Patel B.K."/>
        </authorList>
    </citation>
    <scope>NUCLEOTIDE SEQUENCE [LARGE SCALE GENOMIC DNA]</scope>
    <source>
        <strain evidence="1 2">VF08</strain>
    </source>
</reference>
<gene>
    <name evidence="1" type="ORF">ABG79_02202</name>
</gene>
<comment type="caution">
    <text evidence="1">The sequence shown here is derived from an EMBL/GenBank/DDBJ whole genome shotgun (WGS) entry which is preliminary data.</text>
</comment>
<sequence>MNWKARLRNKAFWLSFSALVVLIAKTFKLFEVPEDWETTVNTALSLLVAMGVLMDPTTPGITDKEE</sequence>
<accession>A0A0R3JRH7</accession>
<dbReference type="STRING" id="908809.ABG79_02202"/>
<dbReference type="AlphaFoldDB" id="A0A0R3JRH7"/>
<protein>
    <submittedName>
        <fullName evidence="1">Bacteriophage holin</fullName>
    </submittedName>
</protein>
<keyword evidence="2" id="KW-1185">Reference proteome</keyword>
<dbReference type="OrthoDB" id="1922895at2"/>
<name>A0A0R3JRH7_CALMK</name>
<dbReference type="Pfam" id="PF04531">
    <property type="entry name" value="Phage_holin_1"/>
    <property type="match status" value="1"/>
</dbReference>
<dbReference type="InterPro" id="IPR006485">
    <property type="entry name" value="Phage-like_holin"/>
</dbReference>
<evidence type="ECO:0000313" key="2">
    <source>
        <dbReference type="Proteomes" id="UP000052015"/>
    </source>
</evidence>
<dbReference type="EMBL" id="LKHP01000017">
    <property type="protein sequence ID" value="KRQ86070.1"/>
    <property type="molecule type" value="Genomic_DNA"/>
</dbReference>
<dbReference type="Proteomes" id="UP000052015">
    <property type="component" value="Unassembled WGS sequence"/>
</dbReference>
<evidence type="ECO:0000313" key="1">
    <source>
        <dbReference type="EMBL" id="KRQ86070.1"/>
    </source>
</evidence>